<keyword evidence="2" id="KW-1185">Reference proteome</keyword>
<reference evidence="1" key="1">
    <citation type="submission" date="2021-02" db="EMBL/GenBank/DDBJ databases">
        <authorList>
            <person name="Nowell W R."/>
        </authorList>
    </citation>
    <scope>NUCLEOTIDE SEQUENCE</scope>
    <source>
        <strain evidence="1">Ploen Becks lab</strain>
    </source>
</reference>
<dbReference type="Proteomes" id="UP000663879">
    <property type="component" value="Unassembled WGS sequence"/>
</dbReference>
<gene>
    <name evidence="1" type="ORF">OXX778_LOCUS19888</name>
</gene>
<evidence type="ECO:0000313" key="2">
    <source>
        <dbReference type="Proteomes" id="UP000663879"/>
    </source>
</evidence>
<dbReference type="AlphaFoldDB" id="A0A814M8P1"/>
<evidence type="ECO:0000313" key="1">
    <source>
        <dbReference type="EMBL" id="CAF1074333.1"/>
    </source>
</evidence>
<protein>
    <submittedName>
        <fullName evidence="1">Uncharacterized protein</fullName>
    </submittedName>
</protein>
<accession>A0A814M8P1</accession>
<organism evidence="1 2">
    <name type="scientific">Brachionus calyciflorus</name>
    <dbReference type="NCBI Taxonomy" id="104777"/>
    <lineage>
        <taxon>Eukaryota</taxon>
        <taxon>Metazoa</taxon>
        <taxon>Spiralia</taxon>
        <taxon>Gnathifera</taxon>
        <taxon>Rotifera</taxon>
        <taxon>Eurotatoria</taxon>
        <taxon>Monogononta</taxon>
        <taxon>Pseudotrocha</taxon>
        <taxon>Ploima</taxon>
        <taxon>Brachionidae</taxon>
        <taxon>Brachionus</taxon>
    </lineage>
</organism>
<name>A0A814M8P1_9BILA</name>
<sequence length="94" mass="10896">MESTPEAQIKLFKEKVKSFRLKFEESNSNEKQDAVALKKEYHELCSKYVELLKIVTEHPISPVDVSNLKDPNVQLLRSIEDELESSIPELFYAL</sequence>
<proteinExistence type="predicted"/>
<comment type="caution">
    <text evidence="1">The sequence shown here is derived from an EMBL/GenBank/DDBJ whole genome shotgun (WGS) entry which is preliminary data.</text>
</comment>
<dbReference type="EMBL" id="CAJNOC010006278">
    <property type="protein sequence ID" value="CAF1074333.1"/>
    <property type="molecule type" value="Genomic_DNA"/>
</dbReference>